<dbReference type="EMBL" id="SRLO01009431">
    <property type="protein sequence ID" value="TNN26820.1"/>
    <property type="molecule type" value="Genomic_DNA"/>
</dbReference>
<evidence type="ECO:0000256" key="1">
    <source>
        <dbReference type="SAM" id="MobiDB-lite"/>
    </source>
</evidence>
<dbReference type="Proteomes" id="UP000314294">
    <property type="component" value="Unassembled WGS sequence"/>
</dbReference>
<reference evidence="2 3" key="1">
    <citation type="submission" date="2019-03" db="EMBL/GenBank/DDBJ databases">
        <title>First draft genome of Liparis tanakae, snailfish: a comprehensive survey of snailfish specific genes.</title>
        <authorList>
            <person name="Kim W."/>
            <person name="Song I."/>
            <person name="Jeong J.-H."/>
            <person name="Kim D."/>
            <person name="Kim S."/>
            <person name="Ryu S."/>
            <person name="Song J.Y."/>
            <person name="Lee S.K."/>
        </authorList>
    </citation>
    <scope>NUCLEOTIDE SEQUENCE [LARGE SCALE GENOMIC DNA]</scope>
    <source>
        <tissue evidence="2">Muscle</tissue>
    </source>
</reference>
<gene>
    <name evidence="2" type="ORF">EYF80_063043</name>
</gene>
<organism evidence="2 3">
    <name type="scientific">Liparis tanakae</name>
    <name type="common">Tanaka's snailfish</name>
    <dbReference type="NCBI Taxonomy" id="230148"/>
    <lineage>
        <taxon>Eukaryota</taxon>
        <taxon>Metazoa</taxon>
        <taxon>Chordata</taxon>
        <taxon>Craniata</taxon>
        <taxon>Vertebrata</taxon>
        <taxon>Euteleostomi</taxon>
        <taxon>Actinopterygii</taxon>
        <taxon>Neopterygii</taxon>
        <taxon>Teleostei</taxon>
        <taxon>Neoteleostei</taxon>
        <taxon>Acanthomorphata</taxon>
        <taxon>Eupercaria</taxon>
        <taxon>Perciformes</taxon>
        <taxon>Cottioidei</taxon>
        <taxon>Cottales</taxon>
        <taxon>Liparidae</taxon>
        <taxon>Liparis</taxon>
    </lineage>
</organism>
<evidence type="ECO:0000313" key="3">
    <source>
        <dbReference type="Proteomes" id="UP000314294"/>
    </source>
</evidence>
<protein>
    <submittedName>
        <fullName evidence="2">Uncharacterized protein</fullName>
    </submittedName>
</protein>
<comment type="caution">
    <text evidence="2">The sequence shown here is derived from an EMBL/GenBank/DDBJ whole genome shotgun (WGS) entry which is preliminary data.</text>
</comment>
<keyword evidence="3" id="KW-1185">Reference proteome</keyword>
<accession>A0A4Z2EE44</accession>
<feature type="region of interest" description="Disordered" evidence="1">
    <location>
        <begin position="74"/>
        <end position="137"/>
    </location>
</feature>
<sequence>MDVPSQGVIHRACHLIGQCAHPLLHYDKHLFELLRHRGYRSSSGPVAGFAEVAPTPESTLFRTLLAEPLCSPLSAQAGSEESDPTASMRALVEVESTASQEEQLRLTGGASKDPASGGASKDPASGEGPVSYGIGDSGLFNRYLDAVGGGAWSR</sequence>
<dbReference type="AlphaFoldDB" id="A0A4Z2EE44"/>
<proteinExistence type="predicted"/>
<evidence type="ECO:0000313" key="2">
    <source>
        <dbReference type="EMBL" id="TNN26820.1"/>
    </source>
</evidence>
<name>A0A4Z2EE44_9TELE</name>